<dbReference type="AlphaFoldDB" id="A0A917AWC3"/>
<feature type="transmembrane region" description="Helical" evidence="6">
    <location>
        <begin position="199"/>
        <end position="222"/>
    </location>
</feature>
<keyword evidence="4 6" id="KW-1133">Transmembrane helix</keyword>
<keyword evidence="2 6" id="KW-1003">Cell membrane</keyword>
<keyword evidence="5 6" id="KW-0472">Membrane</keyword>
<evidence type="ECO:0000256" key="3">
    <source>
        <dbReference type="ARBA" id="ARBA00022692"/>
    </source>
</evidence>
<keyword evidence="9" id="KW-1185">Reference proteome</keyword>
<organism evidence="8 9">
    <name type="scientific">Priestia taiwanensis</name>
    <dbReference type="NCBI Taxonomy" id="1347902"/>
    <lineage>
        <taxon>Bacteria</taxon>
        <taxon>Bacillati</taxon>
        <taxon>Bacillota</taxon>
        <taxon>Bacilli</taxon>
        <taxon>Bacillales</taxon>
        <taxon>Bacillaceae</taxon>
        <taxon>Priestia</taxon>
    </lineage>
</organism>
<evidence type="ECO:0000313" key="9">
    <source>
        <dbReference type="Proteomes" id="UP000605259"/>
    </source>
</evidence>
<feature type="transmembrane region" description="Helical" evidence="6">
    <location>
        <begin position="153"/>
        <end position="178"/>
    </location>
</feature>
<feature type="transmembrane region" description="Helical" evidence="6">
    <location>
        <begin position="61"/>
        <end position="82"/>
    </location>
</feature>
<gene>
    <name evidence="8" type="ORF">GCM10007140_26650</name>
</gene>
<dbReference type="InterPro" id="IPR027022">
    <property type="entry name" value="ABC_permease_BceB-typ"/>
</dbReference>
<evidence type="ECO:0000259" key="7">
    <source>
        <dbReference type="Pfam" id="PF02687"/>
    </source>
</evidence>
<evidence type="ECO:0000256" key="6">
    <source>
        <dbReference type="PIRNR" id="PIRNR018968"/>
    </source>
</evidence>
<dbReference type="PANTHER" id="PTHR46795">
    <property type="entry name" value="ABC TRANSPORTER PERMEASE-RELATED-RELATED"/>
    <property type="match status" value="1"/>
</dbReference>
<evidence type="ECO:0000256" key="1">
    <source>
        <dbReference type="ARBA" id="ARBA00004651"/>
    </source>
</evidence>
<feature type="transmembrane region" description="Helical" evidence="6">
    <location>
        <begin position="228"/>
        <end position="252"/>
    </location>
</feature>
<reference evidence="8" key="2">
    <citation type="submission" date="2020-09" db="EMBL/GenBank/DDBJ databases">
        <authorList>
            <person name="Sun Q."/>
            <person name="Zhou Y."/>
        </authorList>
    </citation>
    <scope>NUCLEOTIDE SEQUENCE</scope>
    <source>
        <strain evidence="8">CGMCC 1.12698</strain>
    </source>
</reference>
<dbReference type="GO" id="GO:0055085">
    <property type="term" value="P:transmembrane transport"/>
    <property type="evidence" value="ECO:0007669"/>
    <property type="project" value="UniProtKB-UniRule"/>
</dbReference>
<dbReference type="PIRSF" id="PIRSF018968">
    <property type="entry name" value="ABC_permease_BceB"/>
    <property type="match status" value="1"/>
</dbReference>
<keyword evidence="3 6" id="KW-0812">Transmembrane</keyword>
<dbReference type="EMBL" id="BMFK01000002">
    <property type="protein sequence ID" value="GGE75512.1"/>
    <property type="molecule type" value="Genomic_DNA"/>
</dbReference>
<reference evidence="8" key="1">
    <citation type="journal article" date="2014" name="Int. J. Syst. Evol. Microbiol.">
        <title>Complete genome sequence of Corynebacterium casei LMG S-19264T (=DSM 44701T), isolated from a smear-ripened cheese.</title>
        <authorList>
            <consortium name="US DOE Joint Genome Institute (JGI-PGF)"/>
            <person name="Walter F."/>
            <person name="Albersmeier A."/>
            <person name="Kalinowski J."/>
            <person name="Ruckert C."/>
        </authorList>
    </citation>
    <scope>NUCLEOTIDE SEQUENCE</scope>
    <source>
        <strain evidence="8">CGMCC 1.12698</strain>
    </source>
</reference>
<dbReference type="RefSeq" id="WP_188388979.1">
    <property type="nucleotide sequence ID" value="NZ_BMFK01000002.1"/>
</dbReference>
<dbReference type="InterPro" id="IPR003838">
    <property type="entry name" value="ABC3_permease_C"/>
</dbReference>
<feature type="transmembrane region" description="Helical" evidence="6">
    <location>
        <begin position="611"/>
        <end position="628"/>
    </location>
</feature>
<comment type="caution">
    <text evidence="8">The sequence shown here is derived from an EMBL/GenBank/DDBJ whole genome shotgun (WGS) entry which is preliminary data.</text>
</comment>
<feature type="transmembrane region" description="Helical" evidence="6">
    <location>
        <begin position="579"/>
        <end position="605"/>
    </location>
</feature>
<dbReference type="PANTHER" id="PTHR46795:SF1">
    <property type="entry name" value="ABC TRANSPORTER PERMEASE PROTEIN"/>
    <property type="match status" value="1"/>
</dbReference>
<evidence type="ECO:0000256" key="4">
    <source>
        <dbReference type="ARBA" id="ARBA00022989"/>
    </source>
</evidence>
<name>A0A917AWC3_9BACI</name>
<protein>
    <submittedName>
        <fullName evidence="8">ABC transporter permease</fullName>
    </submittedName>
</protein>
<accession>A0A917AWC3</accession>
<sequence>MNFRQLAFNNIKGNWRSYKAFIISSTLSIIVFFMYASFIYHPDVVGGSIAQKARVGEGMKALNYVVVGFSALFILYSNSMFLRARKKELGLLTLIGATKGQLSKMLIREQMMLGSMSIMIGIAFGMLFSTLFFKAVSFALGIETTLPFVLNGTAIGITAGVYIVLFFILSLVSLRIVWKFQIIDLLRDARKQRVEPFARTWLLFIGLACIIIAYVLCFQVKFTNFFLYFLPIVGLTIVGTYFLFTQGSVVLLKALQRRKSVFYKQPNMFVFSNLIYKMKDNARFLFVISIITAVVASAGGTLYVFFEDMSHKILSAHPQAVSYTVKNVETDKIEKDVQGLLEKHGFEDARLVTLELLPGKLKLENVDNKNDFTIDIISESAFNKEAKMQNQEGIDVKPGTATMIMEGTLQDFMQHFLKLDMTKPLEFIVQDQTYSVMLNDMRSTSVFNESELFVVSDEDYETYASIVSSTEKSMYYGYEMKDWKSTEALVAEMRERTVSENGGSFTSAASSYKDIKEMSSITMFIGFFVTVLFFFFACSMTYFKWFNDKEQDRLQFKSLKRIGMTEKEIRGIALRQMGVVFFLPILVGIVHSGFALYTLGSMLYIDLWKSGAMIVTAYLLASALYFLVAQRGYLKHVQG</sequence>
<dbReference type="Pfam" id="PF02687">
    <property type="entry name" value="FtsX"/>
    <property type="match status" value="1"/>
</dbReference>
<feature type="transmembrane region" description="Helical" evidence="6">
    <location>
        <begin position="284"/>
        <end position="306"/>
    </location>
</feature>
<keyword evidence="6" id="KW-0813">Transport</keyword>
<proteinExistence type="inferred from homology"/>
<feature type="transmembrane region" description="Helical" evidence="6">
    <location>
        <begin position="111"/>
        <end position="133"/>
    </location>
</feature>
<dbReference type="GO" id="GO:0005886">
    <property type="term" value="C:plasma membrane"/>
    <property type="evidence" value="ECO:0007669"/>
    <property type="project" value="UniProtKB-SubCell"/>
</dbReference>
<comment type="similarity">
    <text evidence="6">Belongs to the ABC-4 integral membrane protein family.</text>
</comment>
<dbReference type="Proteomes" id="UP000605259">
    <property type="component" value="Unassembled WGS sequence"/>
</dbReference>
<dbReference type="InterPro" id="IPR052536">
    <property type="entry name" value="ABC-4_Integral_Memb_Prot"/>
</dbReference>
<feature type="transmembrane region" description="Helical" evidence="6">
    <location>
        <begin position="521"/>
        <end position="543"/>
    </location>
</feature>
<feature type="domain" description="ABC3 transporter permease C-terminal" evidence="7">
    <location>
        <begin position="64"/>
        <end position="177"/>
    </location>
</feature>
<evidence type="ECO:0000313" key="8">
    <source>
        <dbReference type="EMBL" id="GGE75512.1"/>
    </source>
</evidence>
<evidence type="ECO:0000256" key="2">
    <source>
        <dbReference type="ARBA" id="ARBA00022475"/>
    </source>
</evidence>
<feature type="transmembrane region" description="Helical" evidence="6">
    <location>
        <begin position="20"/>
        <end position="41"/>
    </location>
</feature>
<comment type="subcellular location">
    <subcellularLocation>
        <location evidence="1 6">Cell membrane</location>
        <topology evidence="1 6">Multi-pass membrane protein</topology>
    </subcellularLocation>
</comment>
<evidence type="ECO:0000256" key="5">
    <source>
        <dbReference type="ARBA" id="ARBA00023136"/>
    </source>
</evidence>